<dbReference type="Pfam" id="PF00188">
    <property type="entry name" value="CAP"/>
    <property type="match status" value="1"/>
</dbReference>
<evidence type="ECO:0000313" key="4">
    <source>
        <dbReference type="WBParaSite" id="nRc.2.0.1.t42643-RA"/>
    </source>
</evidence>
<protein>
    <submittedName>
        <fullName evidence="4">SCP domain-containing protein</fullName>
    </submittedName>
</protein>
<keyword evidence="3" id="KW-1185">Reference proteome</keyword>
<evidence type="ECO:0000256" key="1">
    <source>
        <dbReference type="SAM" id="MobiDB-lite"/>
    </source>
</evidence>
<dbReference type="WBParaSite" id="nRc.2.0.1.t42643-RA">
    <property type="protein sequence ID" value="nRc.2.0.1.t42643-RA"/>
    <property type="gene ID" value="nRc.2.0.1.g42643"/>
</dbReference>
<dbReference type="Gene3D" id="3.40.33.10">
    <property type="entry name" value="CAP"/>
    <property type="match status" value="1"/>
</dbReference>
<sequence>MTHFLQCFIVLPTTTNDPKIRQFDRNFYFDPELSSFVFDLYNFYRRQAFHGLIDNQPQAKLMPYVTLYDFYFKFCVNILQQLSLIFAHFQEFLSQFLCKFWDEGLAFRAKEWSKKCQNRLDESPLALVFGQSNAAGAYARPLSGNMQIKQIISKVFLDWFDQHVFYNFTANKCEQNETCDDYKQMVAWRTTSIGCGLTQCRNFLQNITDDDLTSSTACTTSKTPTTTLASTATPTTTLASTATPTTTLASTAAFVSGGNVTDFSLNTSNETSTSTSTENATSVTSLRASPPPLNIYAYSFVCFHYPKAPLVNEKPYDALPWF</sequence>
<dbReference type="Proteomes" id="UP000887565">
    <property type="component" value="Unplaced"/>
</dbReference>
<evidence type="ECO:0000259" key="2">
    <source>
        <dbReference type="Pfam" id="PF00188"/>
    </source>
</evidence>
<accession>A0A915KVY7</accession>
<dbReference type="InterPro" id="IPR001283">
    <property type="entry name" value="CRISP-related"/>
</dbReference>
<evidence type="ECO:0000313" key="3">
    <source>
        <dbReference type="Proteomes" id="UP000887565"/>
    </source>
</evidence>
<dbReference type="SUPFAM" id="SSF55797">
    <property type="entry name" value="PR-1-like"/>
    <property type="match status" value="1"/>
</dbReference>
<dbReference type="AlphaFoldDB" id="A0A915KVY7"/>
<proteinExistence type="predicted"/>
<feature type="region of interest" description="Disordered" evidence="1">
    <location>
        <begin position="266"/>
        <end position="285"/>
    </location>
</feature>
<dbReference type="InterPro" id="IPR035940">
    <property type="entry name" value="CAP_sf"/>
</dbReference>
<dbReference type="CDD" id="cd05380">
    <property type="entry name" value="CAP_euk"/>
    <property type="match status" value="1"/>
</dbReference>
<organism evidence="3 4">
    <name type="scientific">Romanomermis culicivorax</name>
    <name type="common">Nematode worm</name>
    <dbReference type="NCBI Taxonomy" id="13658"/>
    <lineage>
        <taxon>Eukaryota</taxon>
        <taxon>Metazoa</taxon>
        <taxon>Ecdysozoa</taxon>
        <taxon>Nematoda</taxon>
        <taxon>Enoplea</taxon>
        <taxon>Dorylaimia</taxon>
        <taxon>Mermithida</taxon>
        <taxon>Mermithoidea</taxon>
        <taxon>Mermithidae</taxon>
        <taxon>Romanomermis</taxon>
    </lineage>
</organism>
<reference evidence="4" key="1">
    <citation type="submission" date="2022-11" db="UniProtKB">
        <authorList>
            <consortium name="WormBaseParasite"/>
        </authorList>
    </citation>
    <scope>IDENTIFICATION</scope>
</reference>
<dbReference type="InterPro" id="IPR014044">
    <property type="entry name" value="CAP_dom"/>
</dbReference>
<feature type="domain" description="SCP" evidence="2">
    <location>
        <begin position="101"/>
        <end position="203"/>
    </location>
</feature>
<dbReference type="PANTHER" id="PTHR10334">
    <property type="entry name" value="CYSTEINE-RICH SECRETORY PROTEIN-RELATED"/>
    <property type="match status" value="1"/>
</dbReference>
<name>A0A915KVY7_ROMCU</name>